<organism evidence="1 2">
    <name type="scientific">Parthenolecanium corni</name>
    <dbReference type="NCBI Taxonomy" id="536013"/>
    <lineage>
        <taxon>Eukaryota</taxon>
        <taxon>Metazoa</taxon>
        <taxon>Ecdysozoa</taxon>
        <taxon>Arthropoda</taxon>
        <taxon>Hexapoda</taxon>
        <taxon>Insecta</taxon>
        <taxon>Pterygota</taxon>
        <taxon>Neoptera</taxon>
        <taxon>Paraneoptera</taxon>
        <taxon>Hemiptera</taxon>
        <taxon>Sternorrhyncha</taxon>
        <taxon>Coccoidea</taxon>
        <taxon>Coccidae</taxon>
        <taxon>Parthenolecanium</taxon>
    </lineage>
</organism>
<name>A0AAN9TLX7_9HEMI</name>
<comment type="caution">
    <text evidence="1">The sequence shown here is derived from an EMBL/GenBank/DDBJ whole genome shotgun (WGS) entry which is preliminary data.</text>
</comment>
<gene>
    <name evidence="1" type="ORF">V9T40_009025</name>
</gene>
<proteinExistence type="predicted"/>
<keyword evidence="2" id="KW-1185">Reference proteome</keyword>
<reference evidence="1 2" key="1">
    <citation type="submission" date="2024-03" db="EMBL/GenBank/DDBJ databases">
        <title>Adaptation during the transition from Ophiocordyceps entomopathogen to insect associate is accompanied by gene loss and intensified selection.</title>
        <authorList>
            <person name="Ward C.M."/>
            <person name="Onetto C.A."/>
            <person name="Borneman A.R."/>
        </authorList>
    </citation>
    <scope>NUCLEOTIDE SEQUENCE [LARGE SCALE GENOMIC DNA]</scope>
    <source>
        <strain evidence="1">AWRI1</strain>
        <tissue evidence="1">Single Adult Female</tissue>
    </source>
</reference>
<sequence length="133" mass="14598">MASWYRGTDSRATSDTTASVIETAPGRRRLHFVCCVSVYGDQNGSQIPSCLCHSAGGIPVHRIAYKNLHVESFVFVPRLRNAIGDFRLCARCEFGGSKSIRRSAHTCSKSEKAIFGCPLHMELSTLTIAIVYS</sequence>
<dbReference type="AlphaFoldDB" id="A0AAN9TLX7"/>
<evidence type="ECO:0000313" key="2">
    <source>
        <dbReference type="Proteomes" id="UP001367676"/>
    </source>
</evidence>
<protein>
    <submittedName>
        <fullName evidence="1">Uncharacterized protein</fullName>
    </submittedName>
</protein>
<evidence type="ECO:0000313" key="1">
    <source>
        <dbReference type="EMBL" id="KAK7601584.1"/>
    </source>
</evidence>
<dbReference type="EMBL" id="JBBCAQ010000010">
    <property type="protein sequence ID" value="KAK7601584.1"/>
    <property type="molecule type" value="Genomic_DNA"/>
</dbReference>
<dbReference type="Proteomes" id="UP001367676">
    <property type="component" value="Unassembled WGS sequence"/>
</dbReference>
<accession>A0AAN9TLX7</accession>